<evidence type="ECO:0000256" key="1">
    <source>
        <dbReference type="ARBA" id="ARBA00007613"/>
    </source>
</evidence>
<evidence type="ECO:0000313" key="4">
    <source>
        <dbReference type="EMBL" id="GLR67425.1"/>
    </source>
</evidence>
<comment type="similarity">
    <text evidence="1 2">Belongs to the outer membrane factor (OMF) (TC 1.B.17) family.</text>
</comment>
<protein>
    <submittedName>
        <fullName evidence="4">RND transporter</fullName>
    </submittedName>
</protein>
<dbReference type="RefSeq" id="WP_284258153.1">
    <property type="nucleotide sequence ID" value="NZ_BSOS01000065.1"/>
</dbReference>
<feature type="compositionally biased region" description="Polar residues" evidence="3">
    <location>
        <begin position="113"/>
        <end position="131"/>
    </location>
</feature>
<evidence type="ECO:0000256" key="3">
    <source>
        <dbReference type="SAM" id="MobiDB-lite"/>
    </source>
</evidence>
<dbReference type="Gene3D" id="2.20.200.10">
    <property type="entry name" value="Outer membrane efflux proteins (OEP)"/>
    <property type="match status" value="1"/>
</dbReference>
<keyword evidence="5" id="KW-1185">Reference proteome</keyword>
<keyword evidence="2" id="KW-0812">Transmembrane</keyword>
<evidence type="ECO:0000256" key="2">
    <source>
        <dbReference type="RuleBase" id="RU362097"/>
    </source>
</evidence>
<sequence>MKPMTKWAFSLLGLLGLTGCMVGPDYHRPQLAMPAGYKAAAGWVRATPADSAPKGDWWQAFGDAQLDQLEPQVAVNNATLLADYDAYQQSLEIVQEARGGLFPSLGLTGSATRAKQGTSGLTTGPRTSGTFEGSAGWTPDIWGKIRRQVQGDVAAAQVSAADLANATLSAQAALAADYVDLRAADAAIALYQATVAADTRSLQITQNQAAAGVAAPSDVITARAQLDAAQAQLINAGVARAQYEHAIAVLAGQMPETFSLPPAPQITMVPLAPPGVPSALLQRRPDIAAAERAMAEANAKIGIAEGAYYPDLSLTALGGYAADPIGGLFSVSNSLWSLGASVSATLFEGGTRSASVRAAEFAYDQSVQTYRQTVLSAFQGVENDLSNLRILAAQADVEARAVADAQSALRIALNQYQAGTVNYTTVVSAQVILLGDQQAELAVQQNRLLASVALFQDLGGGFQASALPSAGVIQAKLPFAP</sequence>
<dbReference type="PROSITE" id="PS51257">
    <property type="entry name" value="PROKAR_LIPOPROTEIN"/>
    <property type="match status" value="1"/>
</dbReference>
<name>A0ABQ6A7Z9_9PROT</name>
<organism evidence="4 5">
    <name type="scientific">Acidocella aquatica</name>
    <dbReference type="NCBI Taxonomy" id="1922313"/>
    <lineage>
        <taxon>Bacteria</taxon>
        <taxon>Pseudomonadati</taxon>
        <taxon>Pseudomonadota</taxon>
        <taxon>Alphaproteobacteria</taxon>
        <taxon>Acetobacterales</taxon>
        <taxon>Acidocellaceae</taxon>
        <taxon>Acidocella</taxon>
    </lineage>
</organism>
<dbReference type="Pfam" id="PF02321">
    <property type="entry name" value="OEP"/>
    <property type="match status" value="2"/>
</dbReference>
<dbReference type="InterPro" id="IPR010131">
    <property type="entry name" value="MdtP/NodT-like"/>
</dbReference>
<evidence type="ECO:0000313" key="5">
    <source>
        <dbReference type="Proteomes" id="UP001156641"/>
    </source>
</evidence>
<dbReference type="Proteomes" id="UP001156641">
    <property type="component" value="Unassembled WGS sequence"/>
</dbReference>
<keyword evidence="2" id="KW-0449">Lipoprotein</keyword>
<comment type="caution">
    <text evidence="4">The sequence shown here is derived from an EMBL/GenBank/DDBJ whole genome shotgun (WGS) entry which is preliminary data.</text>
</comment>
<keyword evidence="2" id="KW-0472">Membrane</keyword>
<gene>
    <name evidence="4" type="ORF">GCM10010909_21060</name>
</gene>
<proteinExistence type="inferred from homology"/>
<dbReference type="SUPFAM" id="SSF56954">
    <property type="entry name" value="Outer membrane efflux proteins (OEP)"/>
    <property type="match status" value="1"/>
</dbReference>
<feature type="region of interest" description="Disordered" evidence="3">
    <location>
        <begin position="113"/>
        <end position="133"/>
    </location>
</feature>
<dbReference type="PANTHER" id="PTHR30203:SF33">
    <property type="entry name" value="BLR4455 PROTEIN"/>
    <property type="match status" value="1"/>
</dbReference>
<dbReference type="Gene3D" id="1.20.1600.10">
    <property type="entry name" value="Outer membrane efflux proteins (OEP)"/>
    <property type="match status" value="1"/>
</dbReference>
<dbReference type="InterPro" id="IPR003423">
    <property type="entry name" value="OMP_efflux"/>
</dbReference>
<dbReference type="EMBL" id="BSOS01000065">
    <property type="protein sequence ID" value="GLR67425.1"/>
    <property type="molecule type" value="Genomic_DNA"/>
</dbReference>
<dbReference type="NCBIfam" id="TIGR01845">
    <property type="entry name" value="outer_NodT"/>
    <property type="match status" value="1"/>
</dbReference>
<keyword evidence="2" id="KW-0564">Palmitate</keyword>
<keyword evidence="2" id="KW-1134">Transmembrane beta strand</keyword>
<dbReference type="PANTHER" id="PTHR30203">
    <property type="entry name" value="OUTER MEMBRANE CATION EFFLUX PROTEIN"/>
    <property type="match status" value="1"/>
</dbReference>
<comment type="subcellular location">
    <subcellularLocation>
        <location evidence="2">Cell membrane</location>
        <topology evidence="2">Lipid-anchor</topology>
    </subcellularLocation>
</comment>
<accession>A0ABQ6A7Z9</accession>
<reference evidence="5" key="1">
    <citation type="journal article" date="2019" name="Int. J. Syst. Evol. Microbiol.">
        <title>The Global Catalogue of Microorganisms (GCM) 10K type strain sequencing project: providing services to taxonomists for standard genome sequencing and annotation.</title>
        <authorList>
            <consortium name="The Broad Institute Genomics Platform"/>
            <consortium name="The Broad Institute Genome Sequencing Center for Infectious Disease"/>
            <person name="Wu L."/>
            <person name="Ma J."/>
        </authorList>
    </citation>
    <scope>NUCLEOTIDE SEQUENCE [LARGE SCALE GENOMIC DNA]</scope>
    <source>
        <strain evidence="5">NBRC 112502</strain>
    </source>
</reference>